<name>F6S3P3_CIOIN</name>
<dbReference type="HOGENOM" id="CLU_109857_0_0_1"/>
<feature type="region of interest" description="Disordered" evidence="1">
    <location>
        <begin position="165"/>
        <end position="186"/>
    </location>
</feature>
<dbReference type="EMBL" id="EAAA01001530">
    <property type="status" value="NOT_ANNOTATED_CDS"/>
    <property type="molecule type" value="Genomic_DNA"/>
</dbReference>
<proteinExistence type="predicted"/>
<evidence type="ECO:0000313" key="3">
    <source>
        <dbReference type="Proteomes" id="UP000008144"/>
    </source>
</evidence>
<reference evidence="3" key="1">
    <citation type="journal article" date="2002" name="Science">
        <title>The draft genome of Ciona intestinalis: insights into chordate and vertebrate origins.</title>
        <authorList>
            <person name="Dehal P."/>
            <person name="Satou Y."/>
            <person name="Campbell R.K."/>
            <person name="Chapman J."/>
            <person name="Degnan B."/>
            <person name="De Tomaso A."/>
            <person name="Davidson B."/>
            <person name="Di Gregorio A."/>
            <person name="Gelpke M."/>
            <person name="Goodstein D.M."/>
            <person name="Harafuji N."/>
            <person name="Hastings K.E."/>
            <person name="Ho I."/>
            <person name="Hotta K."/>
            <person name="Huang W."/>
            <person name="Kawashima T."/>
            <person name="Lemaire P."/>
            <person name="Martinez D."/>
            <person name="Meinertzhagen I.A."/>
            <person name="Necula S."/>
            <person name="Nonaka M."/>
            <person name="Putnam N."/>
            <person name="Rash S."/>
            <person name="Saiga H."/>
            <person name="Satake M."/>
            <person name="Terry A."/>
            <person name="Yamada L."/>
            <person name="Wang H.G."/>
            <person name="Awazu S."/>
            <person name="Azumi K."/>
            <person name="Boore J."/>
            <person name="Branno M."/>
            <person name="Chin-Bow S."/>
            <person name="DeSantis R."/>
            <person name="Doyle S."/>
            <person name="Francino P."/>
            <person name="Keys D.N."/>
            <person name="Haga S."/>
            <person name="Hayashi H."/>
            <person name="Hino K."/>
            <person name="Imai K.S."/>
            <person name="Inaba K."/>
            <person name="Kano S."/>
            <person name="Kobayashi K."/>
            <person name="Kobayashi M."/>
            <person name="Lee B.I."/>
            <person name="Makabe K.W."/>
            <person name="Manohar C."/>
            <person name="Matassi G."/>
            <person name="Medina M."/>
            <person name="Mochizuki Y."/>
            <person name="Mount S."/>
            <person name="Morishita T."/>
            <person name="Miura S."/>
            <person name="Nakayama A."/>
            <person name="Nishizaka S."/>
            <person name="Nomoto H."/>
            <person name="Ohta F."/>
            <person name="Oishi K."/>
            <person name="Rigoutsos I."/>
            <person name="Sano M."/>
            <person name="Sasaki A."/>
            <person name="Sasakura Y."/>
            <person name="Shoguchi E."/>
            <person name="Shin-i T."/>
            <person name="Spagnuolo A."/>
            <person name="Stainier D."/>
            <person name="Suzuki M.M."/>
            <person name="Tassy O."/>
            <person name="Takatori N."/>
            <person name="Tokuoka M."/>
            <person name="Yagi K."/>
            <person name="Yoshizaki F."/>
            <person name="Wada S."/>
            <person name="Zhang C."/>
            <person name="Hyatt P.D."/>
            <person name="Larimer F."/>
            <person name="Detter C."/>
            <person name="Doggett N."/>
            <person name="Glavina T."/>
            <person name="Hawkins T."/>
            <person name="Richardson P."/>
            <person name="Lucas S."/>
            <person name="Kohara Y."/>
            <person name="Levine M."/>
            <person name="Satoh N."/>
            <person name="Rokhsar D.S."/>
        </authorList>
    </citation>
    <scope>NUCLEOTIDE SEQUENCE [LARGE SCALE GENOMIC DNA]</scope>
</reference>
<evidence type="ECO:0000256" key="1">
    <source>
        <dbReference type="SAM" id="MobiDB-lite"/>
    </source>
</evidence>
<reference evidence="2" key="2">
    <citation type="journal article" date="2008" name="Genome Biol.">
        <title>Improved genome assembly and evidence-based global gene model set for the chordate Ciona intestinalis: new insight into intron and operon populations.</title>
        <authorList>
            <person name="Satou Y."/>
            <person name="Mineta K."/>
            <person name="Ogasawara M."/>
            <person name="Sasakura Y."/>
            <person name="Shoguchi E."/>
            <person name="Ueno K."/>
            <person name="Yamada L."/>
            <person name="Matsumoto J."/>
            <person name="Wasserscheid J."/>
            <person name="Dewar K."/>
            <person name="Wiley G.B."/>
            <person name="Macmil S.L."/>
            <person name="Roe B.A."/>
            <person name="Zeller R.W."/>
            <person name="Hastings K.E."/>
            <person name="Lemaire P."/>
            <person name="Lindquist E."/>
            <person name="Endo T."/>
            <person name="Hotta K."/>
            <person name="Inaba K."/>
        </authorList>
    </citation>
    <scope>NUCLEOTIDE SEQUENCE [LARGE SCALE GENOMIC DNA]</scope>
    <source>
        <strain evidence="2">wild type</strain>
    </source>
</reference>
<dbReference type="GeneTree" id="ENSGT00390000008464"/>
<evidence type="ECO:0000313" key="2">
    <source>
        <dbReference type="Ensembl" id="ENSCINP00000018516.3"/>
    </source>
</evidence>
<dbReference type="AlphaFoldDB" id="F6S3P3"/>
<feature type="compositionally biased region" description="Basic and acidic residues" evidence="1">
    <location>
        <begin position="165"/>
        <end position="180"/>
    </location>
</feature>
<dbReference type="InParanoid" id="F6S3P3"/>
<reference evidence="2" key="4">
    <citation type="submission" date="2025-09" db="UniProtKB">
        <authorList>
            <consortium name="Ensembl"/>
        </authorList>
    </citation>
    <scope>IDENTIFICATION</scope>
</reference>
<keyword evidence="3" id="KW-1185">Reference proteome</keyword>
<dbReference type="Proteomes" id="UP000008144">
    <property type="component" value="Chromosome 2"/>
</dbReference>
<accession>F6S3P3</accession>
<reference evidence="2" key="3">
    <citation type="submission" date="2025-08" db="UniProtKB">
        <authorList>
            <consortium name="Ensembl"/>
        </authorList>
    </citation>
    <scope>IDENTIFICATION</scope>
</reference>
<dbReference type="OMA" id="TAIHNDV"/>
<organism evidence="2 3">
    <name type="scientific">Ciona intestinalis</name>
    <name type="common">Transparent sea squirt</name>
    <name type="synonym">Ascidia intestinalis</name>
    <dbReference type="NCBI Taxonomy" id="7719"/>
    <lineage>
        <taxon>Eukaryota</taxon>
        <taxon>Metazoa</taxon>
        <taxon>Chordata</taxon>
        <taxon>Tunicata</taxon>
        <taxon>Ascidiacea</taxon>
        <taxon>Phlebobranchia</taxon>
        <taxon>Cionidae</taxon>
        <taxon>Ciona</taxon>
    </lineage>
</organism>
<sequence length="186" mass="20905">METHQVAPTIIVPTLCPQFNQSFGNYDVSAVTKQQLLHPVLSGQHLLLPSSGGPLLIQMHQVLPYLPQDTGVQPTQYPDVLPHPTVMFPPGIPPMRCLASVNPGLLKTSNIPDLSNMTQNALHHDVTIAQTIHRTQRKKKISPSAKRRSRLRLIAFLESKKEKELEEVSMKKVERGDRTSSKWQQR</sequence>
<protein>
    <submittedName>
        <fullName evidence="2">Uncharacterized protein</fullName>
    </submittedName>
</protein>
<dbReference type="Ensembl" id="ENSCINT00000018516.3">
    <property type="protein sequence ID" value="ENSCINP00000018516.3"/>
    <property type="gene ID" value="ENSCING00000009123.3"/>
</dbReference>